<evidence type="ECO:0000256" key="1">
    <source>
        <dbReference type="ARBA" id="ARBA00001933"/>
    </source>
</evidence>
<evidence type="ECO:0000313" key="3">
    <source>
        <dbReference type="EMBL" id="KIK19763.1"/>
    </source>
</evidence>
<name>A0A0C9ZID8_9AGAM</name>
<keyword evidence="4" id="KW-1185">Reference proteome</keyword>
<evidence type="ECO:0000313" key="4">
    <source>
        <dbReference type="Proteomes" id="UP000054018"/>
    </source>
</evidence>
<dbReference type="GO" id="GO:0005737">
    <property type="term" value="C:cytoplasm"/>
    <property type="evidence" value="ECO:0007669"/>
    <property type="project" value="TreeGrafter"/>
</dbReference>
<keyword evidence="2" id="KW-0663">Pyridoxal phosphate</keyword>
<protein>
    <recommendedName>
        <fullName evidence="5">Tryptophan synthase</fullName>
    </recommendedName>
</protein>
<reference evidence="4" key="2">
    <citation type="submission" date="2015-01" db="EMBL/GenBank/DDBJ databases">
        <title>Evolutionary Origins and Diversification of the Mycorrhizal Mutualists.</title>
        <authorList>
            <consortium name="DOE Joint Genome Institute"/>
            <consortium name="Mycorrhizal Genomics Consortium"/>
            <person name="Kohler A."/>
            <person name="Kuo A."/>
            <person name="Nagy L.G."/>
            <person name="Floudas D."/>
            <person name="Copeland A."/>
            <person name="Barry K.W."/>
            <person name="Cichocki N."/>
            <person name="Veneault-Fourrey C."/>
            <person name="LaButti K."/>
            <person name="Lindquist E.A."/>
            <person name="Lipzen A."/>
            <person name="Lundell T."/>
            <person name="Morin E."/>
            <person name="Murat C."/>
            <person name="Riley R."/>
            <person name="Ohm R."/>
            <person name="Sun H."/>
            <person name="Tunlid A."/>
            <person name="Henrissat B."/>
            <person name="Grigoriev I.V."/>
            <person name="Hibbett D.S."/>
            <person name="Martin F."/>
        </authorList>
    </citation>
    <scope>NUCLEOTIDE SEQUENCE [LARGE SCALE GENOMIC DNA]</scope>
    <source>
        <strain evidence="4">441</strain>
    </source>
</reference>
<dbReference type="HOGENOM" id="CLU_1741319_0_0_1"/>
<organism evidence="3 4">
    <name type="scientific">Pisolithus microcarpus 441</name>
    <dbReference type="NCBI Taxonomy" id="765257"/>
    <lineage>
        <taxon>Eukaryota</taxon>
        <taxon>Fungi</taxon>
        <taxon>Dikarya</taxon>
        <taxon>Basidiomycota</taxon>
        <taxon>Agaricomycotina</taxon>
        <taxon>Agaricomycetes</taxon>
        <taxon>Agaricomycetidae</taxon>
        <taxon>Boletales</taxon>
        <taxon>Sclerodermatineae</taxon>
        <taxon>Pisolithaceae</taxon>
        <taxon>Pisolithus</taxon>
    </lineage>
</organism>
<dbReference type="GO" id="GO:0004834">
    <property type="term" value="F:tryptophan synthase activity"/>
    <property type="evidence" value="ECO:0007669"/>
    <property type="project" value="InterPro"/>
</dbReference>
<reference evidence="3 4" key="1">
    <citation type="submission" date="2014-04" db="EMBL/GenBank/DDBJ databases">
        <authorList>
            <consortium name="DOE Joint Genome Institute"/>
            <person name="Kuo A."/>
            <person name="Kohler A."/>
            <person name="Costa M.D."/>
            <person name="Nagy L.G."/>
            <person name="Floudas D."/>
            <person name="Copeland A."/>
            <person name="Barry K.W."/>
            <person name="Cichocki N."/>
            <person name="Veneault-Fourrey C."/>
            <person name="LaButti K."/>
            <person name="Lindquist E.A."/>
            <person name="Lipzen A."/>
            <person name="Lundell T."/>
            <person name="Morin E."/>
            <person name="Murat C."/>
            <person name="Sun H."/>
            <person name="Tunlid A."/>
            <person name="Henrissat B."/>
            <person name="Grigoriev I.V."/>
            <person name="Hibbett D.S."/>
            <person name="Martin F."/>
            <person name="Nordberg H.P."/>
            <person name="Cantor M.N."/>
            <person name="Hua S.X."/>
        </authorList>
    </citation>
    <scope>NUCLEOTIDE SEQUENCE [LARGE SCALE GENOMIC DNA]</scope>
    <source>
        <strain evidence="3 4">441</strain>
    </source>
</reference>
<dbReference type="InterPro" id="IPR023026">
    <property type="entry name" value="Trp_synth_beta/beta-like"/>
</dbReference>
<comment type="cofactor">
    <cofactor evidence="1">
        <name>pyridoxal 5'-phosphate</name>
        <dbReference type="ChEBI" id="CHEBI:597326"/>
    </cofactor>
</comment>
<evidence type="ECO:0008006" key="5">
    <source>
        <dbReference type="Google" id="ProtNLM"/>
    </source>
</evidence>
<dbReference type="PANTHER" id="PTHR48077">
    <property type="entry name" value="TRYPTOPHAN SYNTHASE-RELATED"/>
    <property type="match status" value="1"/>
</dbReference>
<dbReference type="OrthoDB" id="10050244at2759"/>
<dbReference type="Proteomes" id="UP000054018">
    <property type="component" value="Unassembled WGS sequence"/>
</dbReference>
<dbReference type="InterPro" id="IPR036052">
    <property type="entry name" value="TrpB-like_PALP_sf"/>
</dbReference>
<gene>
    <name evidence="3" type="ORF">PISMIDRAFT_13487</name>
</gene>
<dbReference type="PANTHER" id="PTHR48077:SF3">
    <property type="entry name" value="TRYPTOPHAN SYNTHASE"/>
    <property type="match status" value="1"/>
</dbReference>
<sequence>MLKDAANEAMRDWVMNLAMMHFLIRSCFGTHPFLTIICDYQKAISHEIKAQMKEAIEKLPDVVVPCIGGSSNAIGSFYRFIPDISVHLMGVEAGGKGIDSECHSATLAGDKPGVLHKVRTYILQDPAAQIVEMHSVSARLDYSVIGLEHS</sequence>
<dbReference type="STRING" id="765257.A0A0C9ZID8"/>
<dbReference type="SUPFAM" id="SSF53686">
    <property type="entry name" value="Tryptophan synthase beta subunit-like PLP-dependent enzymes"/>
    <property type="match status" value="1"/>
</dbReference>
<proteinExistence type="predicted"/>
<dbReference type="EMBL" id="KN833779">
    <property type="protein sequence ID" value="KIK19763.1"/>
    <property type="molecule type" value="Genomic_DNA"/>
</dbReference>
<accession>A0A0C9ZID8</accession>
<dbReference type="AlphaFoldDB" id="A0A0C9ZID8"/>
<evidence type="ECO:0000256" key="2">
    <source>
        <dbReference type="ARBA" id="ARBA00022898"/>
    </source>
</evidence>
<dbReference type="Gene3D" id="3.40.50.1100">
    <property type="match status" value="2"/>
</dbReference>